<gene>
    <name evidence="1" type="ORF">GWK16_06600</name>
</gene>
<comment type="caution">
    <text evidence="1">The sequence shown here is derived from an EMBL/GenBank/DDBJ whole genome shotgun (WGS) entry which is preliminary data.</text>
</comment>
<dbReference type="AlphaFoldDB" id="A0A848E9R0"/>
<proteinExistence type="predicted"/>
<protein>
    <recommendedName>
        <fullName evidence="3">2'-5' RNA ligase</fullName>
    </recommendedName>
</protein>
<dbReference type="Proteomes" id="UP000548582">
    <property type="component" value="Unassembled WGS sequence"/>
</dbReference>
<evidence type="ECO:0000313" key="2">
    <source>
        <dbReference type="Proteomes" id="UP000548582"/>
    </source>
</evidence>
<evidence type="ECO:0008006" key="3">
    <source>
        <dbReference type="Google" id="ProtNLM"/>
    </source>
</evidence>
<evidence type="ECO:0000313" key="1">
    <source>
        <dbReference type="EMBL" id="NMJ40902.1"/>
    </source>
</evidence>
<sequence>MTTRLDGDARFGTPCESWQLQVGLDGATDLIAAQAQFDAAAFHVVPAAALHVTVLPLIDAAETFPTAKSLLWDRHGPDWQAAIALACMRLRPFRLRFTRLRVDARAVIAMDEANPFAALRRDLAGACALPQRPVRMPDITHVTLLRARRASVAPLPDRPPTVAAEIPVTRLRLVRETVFPTLAFEILAEFVL</sequence>
<reference evidence="1 2" key="1">
    <citation type="submission" date="2020-03" db="EMBL/GenBank/DDBJ databases">
        <authorList>
            <person name="Sun Q."/>
        </authorList>
    </citation>
    <scope>NUCLEOTIDE SEQUENCE [LARGE SCALE GENOMIC DNA]</scope>
    <source>
        <strain evidence="1 2">JC162</strain>
    </source>
</reference>
<organism evidence="1 2">
    <name type="scientific">Neoroseomonas marina</name>
    <dbReference type="NCBI Taxonomy" id="1232220"/>
    <lineage>
        <taxon>Bacteria</taxon>
        <taxon>Pseudomonadati</taxon>
        <taxon>Pseudomonadota</taxon>
        <taxon>Alphaproteobacteria</taxon>
        <taxon>Acetobacterales</taxon>
        <taxon>Acetobacteraceae</taxon>
        <taxon>Neoroseomonas</taxon>
    </lineage>
</organism>
<name>A0A848E9R0_9PROT</name>
<dbReference type="Pfam" id="PF13563">
    <property type="entry name" value="2_5_RNA_ligase2"/>
    <property type="match status" value="1"/>
</dbReference>
<dbReference type="RefSeq" id="WP_170053160.1">
    <property type="nucleotide sequence ID" value="NZ_JABBKX010000002.1"/>
</dbReference>
<dbReference type="InterPro" id="IPR009097">
    <property type="entry name" value="Cyclic_Pdiesterase"/>
</dbReference>
<dbReference type="Gene3D" id="3.90.1140.10">
    <property type="entry name" value="Cyclic phosphodiesterase"/>
    <property type="match status" value="1"/>
</dbReference>
<keyword evidence="2" id="KW-1185">Reference proteome</keyword>
<dbReference type="SUPFAM" id="SSF55144">
    <property type="entry name" value="LigT-like"/>
    <property type="match status" value="1"/>
</dbReference>
<dbReference type="EMBL" id="JABBKX010000002">
    <property type="protein sequence ID" value="NMJ40902.1"/>
    <property type="molecule type" value="Genomic_DNA"/>
</dbReference>
<accession>A0A848E9R0</accession>